<evidence type="ECO:0000256" key="4">
    <source>
        <dbReference type="SAM" id="SignalP"/>
    </source>
</evidence>
<keyword evidence="1" id="KW-0175">Coiled coil</keyword>
<evidence type="ECO:0000256" key="2">
    <source>
        <dbReference type="SAM" id="MobiDB-lite"/>
    </source>
</evidence>
<dbReference type="InterPro" id="IPR025645">
    <property type="entry name" value="DUF4349"/>
</dbReference>
<accession>A0ABS5TZI0</accession>
<feature type="domain" description="DUF4349" evidence="5">
    <location>
        <begin position="73"/>
        <end position="283"/>
    </location>
</feature>
<feature type="chain" id="PRO_5045796280" evidence="4">
    <location>
        <begin position="33"/>
        <end position="320"/>
    </location>
</feature>
<feature type="compositionally biased region" description="Low complexity" evidence="2">
    <location>
        <begin position="302"/>
        <end position="320"/>
    </location>
</feature>
<keyword evidence="3" id="KW-0472">Membrane</keyword>
<feature type="signal peptide" evidence="4">
    <location>
        <begin position="1"/>
        <end position="32"/>
    </location>
</feature>
<evidence type="ECO:0000313" key="6">
    <source>
        <dbReference type="EMBL" id="MBT0994520.1"/>
    </source>
</evidence>
<feature type="coiled-coil region" evidence="1">
    <location>
        <begin position="160"/>
        <end position="224"/>
    </location>
</feature>
<feature type="transmembrane region" description="Helical" evidence="3">
    <location>
        <begin position="254"/>
        <end position="286"/>
    </location>
</feature>
<name>A0ABS5TZI0_9CELL</name>
<protein>
    <submittedName>
        <fullName evidence="6">DUF4349 domain-containing protein</fullName>
    </submittedName>
</protein>
<feature type="region of interest" description="Disordered" evidence="2">
    <location>
        <begin position="294"/>
        <end position="320"/>
    </location>
</feature>
<feature type="region of interest" description="Disordered" evidence="2">
    <location>
        <begin position="102"/>
        <end position="123"/>
    </location>
</feature>
<keyword evidence="4" id="KW-0732">Signal</keyword>
<feature type="compositionally biased region" description="Gly residues" evidence="2">
    <location>
        <begin position="38"/>
        <end position="54"/>
    </location>
</feature>
<evidence type="ECO:0000256" key="1">
    <source>
        <dbReference type="SAM" id="Coils"/>
    </source>
</evidence>
<keyword evidence="3" id="KW-1133">Transmembrane helix</keyword>
<dbReference type="Proteomes" id="UP000722125">
    <property type="component" value="Unassembled WGS sequence"/>
</dbReference>
<proteinExistence type="predicted"/>
<feature type="compositionally biased region" description="Polar residues" evidence="2">
    <location>
        <begin position="111"/>
        <end position="123"/>
    </location>
</feature>
<sequence>MTRGTRTRQAAWAAPVLALLLVLAGCSDGGDAAESADGGSGGSVAGPQDGGDAGGDSDAAAVSEGGGVDEAERQVIQTGSIRMTVEDPQVVTDQVVDLVEGKGGRVDSRSESAASTDETAQSSLTVRVPADQVSSTVDALRELGEVDGIDLQAQDVTGTAQDLDARIHALELSVDRMEQLMTDATSTRDLLAAESALSERQASLEQLQSERARLADKVALSTLEISIAGPGALPVQAEEEDGTFLTGLENGWEALVATIGVLMVVLGAVLPWLAVAALVGLVWLAVRRRRRRRAAPAPQEQPVPATVGTAPAASSDASSD</sequence>
<evidence type="ECO:0000259" key="5">
    <source>
        <dbReference type="Pfam" id="PF14257"/>
    </source>
</evidence>
<keyword evidence="3" id="KW-0812">Transmembrane</keyword>
<comment type="caution">
    <text evidence="6">The sequence shown here is derived from an EMBL/GenBank/DDBJ whole genome shotgun (WGS) entry which is preliminary data.</text>
</comment>
<evidence type="ECO:0000256" key="3">
    <source>
        <dbReference type="SAM" id="Phobius"/>
    </source>
</evidence>
<reference evidence="6 7" key="1">
    <citation type="submission" date="2021-05" db="EMBL/GenBank/DDBJ databases">
        <title>Description of Cellulomonas sp. DKR-3 sp. nov.</title>
        <authorList>
            <person name="Dahal R.H."/>
            <person name="Chaudhary D.K."/>
        </authorList>
    </citation>
    <scope>NUCLEOTIDE SEQUENCE [LARGE SCALE GENOMIC DNA]</scope>
    <source>
        <strain evidence="6 7">DKR-3</strain>
    </source>
</reference>
<dbReference type="PROSITE" id="PS51257">
    <property type="entry name" value="PROKAR_LIPOPROTEIN"/>
    <property type="match status" value="1"/>
</dbReference>
<dbReference type="EMBL" id="JAHBOH010000001">
    <property type="protein sequence ID" value="MBT0994520.1"/>
    <property type="molecule type" value="Genomic_DNA"/>
</dbReference>
<keyword evidence="7" id="KW-1185">Reference proteome</keyword>
<dbReference type="RefSeq" id="WP_214349670.1">
    <property type="nucleotide sequence ID" value="NZ_JAHBOH010000001.1"/>
</dbReference>
<feature type="region of interest" description="Disordered" evidence="2">
    <location>
        <begin position="30"/>
        <end position="70"/>
    </location>
</feature>
<gene>
    <name evidence="6" type="ORF">KIN34_09500</name>
</gene>
<evidence type="ECO:0000313" key="7">
    <source>
        <dbReference type="Proteomes" id="UP000722125"/>
    </source>
</evidence>
<organism evidence="6 7">
    <name type="scientific">Cellulomonas fulva</name>
    <dbReference type="NCBI Taxonomy" id="2835530"/>
    <lineage>
        <taxon>Bacteria</taxon>
        <taxon>Bacillati</taxon>
        <taxon>Actinomycetota</taxon>
        <taxon>Actinomycetes</taxon>
        <taxon>Micrococcales</taxon>
        <taxon>Cellulomonadaceae</taxon>
        <taxon>Cellulomonas</taxon>
    </lineage>
</organism>
<dbReference type="Pfam" id="PF14257">
    <property type="entry name" value="DUF4349"/>
    <property type="match status" value="1"/>
</dbReference>